<evidence type="ECO:0000256" key="7">
    <source>
        <dbReference type="RuleBase" id="RU366065"/>
    </source>
</evidence>
<sequence length="148" mass="17614">MVVYNLYIFSRTGQCLFYREWLRRQQTNMTQDEEFKLMNGFIYSVKSFVQRLSPTDFKDGFLSYKTNCYKLHYYETLTGLKFILNTDNNVGNIRDILHQLYSTIYVNYILKNPRSSASDVITNEQEIFIEKLDEFISNLSIFSQTNKA</sequence>
<dbReference type="Gene3D" id="3.30.450.70">
    <property type="match status" value="1"/>
</dbReference>
<keyword evidence="3 7" id="KW-0931">ER-Golgi transport</keyword>
<evidence type="ECO:0000256" key="2">
    <source>
        <dbReference type="ARBA" id="ARBA00022824"/>
    </source>
</evidence>
<evidence type="ECO:0000256" key="3">
    <source>
        <dbReference type="ARBA" id="ARBA00022892"/>
    </source>
</evidence>
<reference evidence="8" key="1">
    <citation type="submission" date="2021-02" db="EMBL/GenBank/DDBJ databases">
        <authorList>
            <person name="Nowell W R."/>
        </authorList>
    </citation>
    <scope>NUCLEOTIDE SEQUENCE</scope>
</reference>
<dbReference type="InterPro" id="IPR007233">
    <property type="entry name" value="TRAPPC"/>
</dbReference>
<dbReference type="FunFam" id="3.30.450.70:FF:000004">
    <property type="entry name" value="Trafficking protein particle complex 1"/>
    <property type="match status" value="1"/>
</dbReference>
<dbReference type="AlphaFoldDB" id="A0A816TNB0"/>
<gene>
    <name evidence="8" type="ORF">WKI299_LOCUS20336</name>
</gene>
<dbReference type="PANTHER" id="PTHR23249">
    <property type="entry name" value="TRAFFICKING PROTEIN PARTICLE COMPLEX SUBUNIT"/>
    <property type="match status" value="1"/>
</dbReference>
<dbReference type="SMART" id="SM01399">
    <property type="entry name" value="Sybindin"/>
    <property type="match status" value="1"/>
</dbReference>
<comment type="subunit">
    <text evidence="6">Part of the multisubunit transport protein particle (TRAPP) complex. The heterodimer TRAPPC6B-TRAPPC3 interacts with TRAPPC1 likely providing a core for TRAPP complex formation.</text>
</comment>
<dbReference type="PANTHER" id="PTHR23249:SF16">
    <property type="entry name" value="TRAFFICKING PROTEIN PARTICLE COMPLEX SUBUNIT 1"/>
    <property type="match status" value="1"/>
</dbReference>
<keyword evidence="2 7" id="KW-0256">Endoplasmic reticulum</keyword>
<dbReference type="GO" id="GO:0006888">
    <property type="term" value="P:endoplasmic reticulum to Golgi vesicle-mediated transport"/>
    <property type="evidence" value="ECO:0007669"/>
    <property type="project" value="UniProtKB-UniRule"/>
</dbReference>
<comment type="similarity">
    <text evidence="5">Belongs to the TRAPP small subunits family. BET5 subfamily.</text>
</comment>
<keyword evidence="1 7" id="KW-0813">Transport</keyword>
<evidence type="ECO:0000313" key="8">
    <source>
        <dbReference type="EMBL" id="CAF2101587.1"/>
    </source>
</evidence>
<evidence type="ECO:0000256" key="4">
    <source>
        <dbReference type="ARBA" id="ARBA00023034"/>
    </source>
</evidence>
<accession>A0A816TNB0</accession>
<evidence type="ECO:0000256" key="5">
    <source>
        <dbReference type="ARBA" id="ARBA00038167"/>
    </source>
</evidence>
<dbReference type="Proteomes" id="UP000663856">
    <property type="component" value="Unassembled WGS sequence"/>
</dbReference>
<name>A0A816TNB0_9BILA</name>
<comment type="caution">
    <text evidence="8">The sequence shown here is derived from an EMBL/GenBank/DDBJ whole genome shotgun (WGS) entry which is preliminary data.</text>
</comment>
<dbReference type="EMBL" id="CAJNRF010008451">
    <property type="protein sequence ID" value="CAF2101587.1"/>
    <property type="molecule type" value="Genomic_DNA"/>
</dbReference>
<dbReference type="GO" id="GO:0005783">
    <property type="term" value="C:endoplasmic reticulum"/>
    <property type="evidence" value="ECO:0007669"/>
    <property type="project" value="UniProtKB-SubCell"/>
</dbReference>
<dbReference type="GO" id="GO:0005794">
    <property type="term" value="C:Golgi apparatus"/>
    <property type="evidence" value="ECO:0007669"/>
    <property type="project" value="UniProtKB-SubCell"/>
</dbReference>
<proteinExistence type="inferred from homology"/>
<dbReference type="Pfam" id="PF04099">
    <property type="entry name" value="Sybindin"/>
    <property type="match status" value="1"/>
</dbReference>
<comment type="subcellular location">
    <subcellularLocation>
        <location evidence="7">Endoplasmic reticulum</location>
    </subcellularLocation>
    <subcellularLocation>
        <location evidence="7">Golgi apparatus</location>
        <location evidence="7">cis-Golgi network</location>
    </subcellularLocation>
</comment>
<organism evidence="8 9">
    <name type="scientific">Rotaria magnacalcarata</name>
    <dbReference type="NCBI Taxonomy" id="392030"/>
    <lineage>
        <taxon>Eukaryota</taxon>
        <taxon>Metazoa</taxon>
        <taxon>Spiralia</taxon>
        <taxon>Gnathifera</taxon>
        <taxon>Rotifera</taxon>
        <taxon>Eurotatoria</taxon>
        <taxon>Bdelloidea</taxon>
        <taxon>Philodinida</taxon>
        <taxon>Philodinidae</taxon>
        <taxon>Rotaria</taxon>
    </lineage>
</organism>
<dbReference type="InterPro" id="IPR011012">
    <property type="entry name" value="Longin-like_dom_sf"/>
</dbReference>
<dbReference type="GO" id="GO:0030008">
    <property type="term" value="C:TRAPP complex"/>
    <property type="evidence" value="ECO:0007669"/>
    <property type="project" value="UniProtKB-UniRule"/>
</dbReference>
<protein>
    <recommendedName>
        <fullName evidence="7">Trafficking protein particle complex subunit</fullName>
    </recommendedName>
</protein>
<evidence type="ECO:0000256" key="1">
    <source>
        <dbReference type="ARBA" id="ARBA00022448"/>
    </source>
</evidence>
<dbReference type="SUPFAM" id="SSF64356">
    <property type="entry name" value="SNARE-like"/>
    <property type="match status" value="1"/>
</dbReference>
<dbReference type="CDD" id="cd14855">
    <property type="entry name" value="TRAPPC1_MUM2"/>
    <property type="match status" value="1"/>
</dbReference>
<keyword evidence="4 7" id="KW-0333">Golgi apparatus</keyword>
<evidence type="ECO:0000313" key="9">
    <source>
        <dbReference type="Proteomes" id="UP000663856"/>
    </source>
</evidence>
<evidence type="ECO:0000256" key="6">
    <source>
        <dbReference type="ARBA" id="ARBA00062874"/>
    </source>
</evidence>